<keyword evidence="3" id="KW-0813">Transport</keyword>
<organism evidence="9 10">
    <name type="scientific">Tigheibacillus halophilus</name>
    <dbReference type="NCBI Taxonomy" id="361280"/>
    <lineage>
        <taxon>Bacteria</taxon>
        <taxon>Bacillati</taxon>
        <taxon>Bacillota</taxon>
        <taxon>Bacilli</taxon>
        <taxon>Bacillales</taxon>
        <taxon>Bacillaceae</taxon>
        <taxon>Tigheibacillus</taxon>
    </lineage>
</organism>
<evidence type="ECO:0000256" key="4">
    <source>
        <dbReference type="ARBA" id="ARBA00022544"/>
    </source>
</evidence>
<protein>
    <submittedName>
        <fullName evidence="9">GerAB/ArcD/ProY family transporter</fullName>
    </submittedName>
</protein>
<evidence type="ECO:0000256" key="2">
    <source>
        <dbReference type="ARBA" id="ARBA00007998"/>
    </source>
</evidence>
<keyword evidence="6 8" id="KW-1133">Transmembrane helix</keyword>
<dbReference type="EMBL" id="JAWDIP010000004">
    <property type="protein sequence ID" value="MDY0395928.1"/>
    <property type="molecule type" value="Genomic_DNA"/>
</dbReference>
<keyword evidence="7 8" id="KW-0472">Membrane</keyword>
<comment type="similarity">
    <text evidence="2">Belongs to the amino acid-polyamine-organocation (APC) superfamily. Spore germination protein (SGP) (TC 2.A.3.9) family.</text>
</comment>
<name>A0ABU5C9E3_9BACI</name>
<feature type="transmembrane region" description="Helical" evidence="8">
    <location>
        <begin position="15"/>
        <end position="34"/>
    </location>
</feature>
<evidence type="ECO:0000256" key="7">
    <source>
        <dbReference type="ARBA" id="ARBA00023136"/>
    </source>
</evidence>
<proteinExistence type="inferred from homology"/>
<keyword evidence="5 8" id="KW-0812">Transmembrane</keyword>
<evidence type="ECO:0000256" key="1">
    <source>
        <dbReference type="ARBA" id="ARBA00004141"/>
    </source>
</evidence>
<dbReference type="InterPro" id="IPR004761">
    <property type="entry name" value="Spore_GerAB"/>
</dbReference>
<dbReference type="Pfam" id="PF03845">
    <property type="entry name" value="Spore_permease"/>
    <property type="match status" value="1"/>
</dbReference>
<comment type="subcellular location">
    <subcellularLocation>
        <location evidence="1">Membrane</location>
        <topology evidence="1">Multi-pass membrane protein</topology>
    </subcellularLocation>
</comment>
<evidence type="ECO:0000313" key="10">
    <source>
        <dbReference type="Proteomes" id="UP001281447"/>
    </source>
</evidence>
<evidence type="ECO:0000256" key="5">
    <source>
        <dbReference type="ARBA" id="ARBA00022692"/>
    </source>
</evidence>
<sequence length="156" mass="17507">MEINVKNSPGDTFRAFYMFFILGGVQLGVGIMGAPRWIFIQAHQDSWLSILISGAAMILVLSVMLLILKQYDNADILGIQVDIFGKWLGSFLGIIYILYFFMANTTILMNYIEIIQVFLYPTLPAYALGFLILTLIIYALNGGDAHYCGIDVFVLF</sequence>
<comment type="caution">
    <text evidence="9">The sequence shown here is derived from an EMBL/GenBank/DDBJ whole genome shotgun (WGS) entry which is preliminary data.</text>
</comment>
<gene>
    <name evidence="9" type="ORF">RWE15_18000</name>
</gene>
<feature type="transmembrane region" description="Helical" evidence="8">
    <location>
        <begin position="46"/>
        <end position="67"/>
    </location>
</feature>
<reference evidence="9 10" key="1">
    <citation type="submission" date="2023-10" db="EMBL/GenBank/DDBJ databases">
        <title>Virgibacillus halophilus 5B73C genome.</title>
        <authorList>
            <person name="Miliotis G."/>
            <person name="Sengupta P."/>
            <person name="Hameed A."/>
            <person name="Chuvochina M."/>
            <person name="Mcdonagh F."/>
            <person name="Simpson A.C."/>
            <person name="Singh N.K."/>
            <person name="Rekha P.D."/>
            <person name="Raman K."/>
            <person name="Hugenholtz P."/>
            <person name="Venkateswaran K."/>
        </authorList>
    </citation>
    <scope>NUCLEOTIDE SEQUENCE [LARGE SCALE GENOMIC DNA]</scope>
    <source>
        <strain evidence="9 10">5B73C</strain>
    </source>
</reference>
<dbReference type="PANTHER" id="PTHR34975">
    <property type="entry name" value="SPORE GERMINATION PROTEIN A2"/>
    <property type="match status" value="1"/>
</dbReference>
<evidence type="ECO:0000313" key="9">
    <source>
        <dbReference type="EMBL" id="MDY0395928.1"/>
    </source>
</evidence>
<evidence type="ECO:0000256" key="8">
    <source>
        <dbReference type="SAM" id="Phobius"/>
    </source>
</evidence>
<dbReference type="PANTHER" id="PTHR34975:SF2">
    <property type="entry name" value="SPORE GERMINATION PROTEIN A2"/>
    <property type="match status" value="1"/>
</dbReference>
<dbReference type="Proteomes" id="UP001281447">
    <property type="component" value="Unassembled WGS sequence"/>
</dbReference>
<feature type="transmembrane region" description="Helical" evidence="8">
    <location>
        <begin position="87"/>
        <end position="111"/>
    </location>
</feature>
<feature type="transmembrane region" description="Helical" evidence="8">
    <location>
        <begin position="118"/>
        <end position="140"/>
    </location>
</feature>
<keyword evidence="10" id="KW-1185">Reference proteome</keyword>
<keyword evidence="4" id="KW-0309">Germination</keyword>
<evidence type="ECO:0000256" key="6">
    <source>
        <dbReference type="ARBA" id="ARBA00022989"/>
    </source>
</evidence>
<evidence type="ECO:0000256" key="3">
    <source>
        <dbReference type="ARBA" id="ARBA00022448"/>
    </source>
</evidence>
<accession>A0ABU5C9E3</accession>